<dbReference type="InterPro" id="IPR011008">
    <property type="entry name" value="Dimeric_a/b-barrel"/>
</dbReference>
<reference evidence="3" key="1">
    <citation type="submission" date="2016-10" db="EMBL/GenBank/DDBJ databases">
        <authorList>
            <person name="Varghese N."/>
            <person name="Submissions S."/>
        </authorList>
    </citation>
    <scope>NUCLEOTIDE SEQUENCE [LARGE SCALE GENOMIC DNA]</scope>
    <source>
        <strain evidence="3">CGMCC 1.10118</strain>
    </source>
</reference>
<dbReference type="InterPro" id="IPR007138">
    <property type="entry name" value="ABM_dom"/>
</dbReference>
<keyword evidence="3" id="KW-1185">Reference proteome</keyword>
<dbReference type="PANTHER" id="PTHR33336">
    <property type="entry name" value="QUINOL MONOOXYGENASE YGIN-RELATED"/>
    <property type="match status" value="1"/>
</dbReference>
<feature type="domain" description="ABM" evidence="1">
    <location>
        <begin position="2"/>
        <end position="91"/>
    </location>
</feature>
<dbReference type="SUPFAM" id="SSF54909">
    <property type="entry name" value="Dimeric alpha+beta barrel"/>
    <property type="match status" value="1"/>
</dbReference>
<organism evidence="2 3">
    <name type="scientific">Halobellus clavatus</name>
    <dbReference type="NCBI Taxonomy" id="660517"/>
    <lineage>
        <taxon>Archaea</taxon>
        <taxon>Methanobacteriati</taxon>
        <taxon>Methanobacteriota</taxon>
        <taxon>Stenosarchaea group</taxon>
        <taxon>Halobacteria</taxon>
        <taxon>Halobacteriales</taxon>
        <taxon>Haloferacaceae</taxon>
        <taxon>Halobellus</taxon>
    </lineage>
</organism>
<sequence>MIVFHGTFPIDPERMDDALAHADRLVEKTNDEPGVIDYRIARDVVDNNTLRFFEQYEDEAAVEHHAQTAHAQAFVEALSDLLADEPELTQFTVSEASEREL</sequence>
<evidence type="ECO:0000259" key="1">
    <source>
        <dbReference type="PROSITE" id="PS51725"/>
    </source>
</evidence>
<dbReference type="Pfam" id="PF03992">
    <property type="entry name" value="ABM"/>
    <property type="match status" value="1"/>
</dbReference>
<dbReference type="EMBL" id="FNPB01000008">
    <property type="protein sequence ID" value="SDY19932.1"/>
    <property type="molecule type" value="Genomic_DNA"/>
</dbReference>
<dbReference type="OrthoDB" id="8931at2157"/>
<proteinExistence type="predicted"/>
<accession>A0A1H3HX08</accession>
<dbReference type="GO" id="GO:0004497">
    <property type="term" value="F:monooxygenase activity"/>
    <property type="evidence" value="ECO:0007669"/>
    <property type="project" value="UniProtKB-KW"/>
</dbReference>
<dbReference type="Proteomes" id="UP000199170">
    <property type="component" value="Unassembled WGS sequence"/>
</dbReference>
<keyword evidence="2" id="KW-0560">Oxidoreductase</keyword>
<dbReference type="PANTHER" id="PTHR33336:SF15">
    <property type="entry name" value="ABM DOMAIN-CONTAINING PROTEIN"/>
    <property type="match status" value="1"/>
</dbReference>
<gene>
    <name evidence="2" type="ORF">SAMN04487946_108107</name>
</gene>
<dbReference type="InterPro" id="IPR050744">
    <property type="entry name" value="AI-2_Isomerase_LsrG"/>
</dbReference>
<dbReference type="STRING" id="660517.SAMN04487946_108107"/>
<protein>
    <submittedName>
        <fullName evidence="2">Quinol monooxygenase YgiN</fullName>
    </submittedName>
</protein>
<evidence type="ECO:0000313" key="3">
    <source>
        <dbReference type="Proteomes" id="UP000199170"/>
    </source>
</evidence>
<dbReference type="PROSITE" id="PS51725">
    <property type="entry name" value="ABM"/>
    <property type="match status" value="1"/>
</dbReference>
<dbReference type="AlphaFoldDB" id="A0A1H3HX08"/>
<dbReference type="RefSeq" id="WP_089767655.1">
    <property type="nucleotide sequence ID" value="NZ_FNPB01000008.1"/>
</dbReference>
<keyword evidence="2" id="KW-0503">Monooxygenase</keyword>
<dbReference type="Gene3D" id="3.30.70.100">
    <property type="match status" value="1"/>
</dbReference>
<evidence type="ECO:0000313" key="2">
    <source>
        <dbReference type="EMBL" id="SDY19932.1"/>
    </source>
</evidence>
<name>A0A1H3HX08_9EURY</name>